<feature type="compositionally biased region" description="Basic and acidic residues" evidence="1">
    <location>
        <begin position="39"/>
        <end position="53"/>
    </location>
</feature>
<feature type="compositionally biased region" description="Acidic residues" evidence="1">
    <location>
        <begin position="173"/>
        <end position="182"/>
    </location>
</feature>
<dbReference type="KEGG" id="ela:UCREL1_11275"/>
<feature type="region of interest" description="Disordered" evidence="1">
    <location>
        <begin position="1"/>
        <end position="53"/>
    </location>
</feature>
<dbReference type="EMBL" id="KB707543">
    <property type="protein sequence ID" value="EMR61802.1"/>
    <property type="molecule type" value="Genomic_DNA"/>
</dbReference>
<feature type="compositionally biased region" description="Basic and acidic residues" evidence="1">
    <location>
        <begin position="246"/>
        <end position="267"/>
    </location>
</feature>
<evidence type="ECO:0000313" key="2">
    <source>
        <dbReference type="EMBL" id="EMR61802.1"/>
    </source>
</evidence>
<evidence type="ECO:0000313" key="3">
    <source>
        <dbReference type="Proteomes" id="UP000012174"/>
    </source>
</evidence>
<feature type="region of interest" description="Disordered" evidence="1">
    <location>
        <begin position="591"/>
        <end position="620"/>
    </location>
</feature>
<protein>
    <submittedName>
        <fullName evidence="2">Uncharacterized protein</fullName>
    </submittedName>
</protein>
<name>M7SCB8_EUTLA</name>
<dbReference type="Proteomes" id="UP000012174">
    <property type="component" value="Unassembled WGS sequence"/>
</dbReference>
<evidence type="ECO:0000256" key="1">
    <source>
        <dbReference type="SAM" id="MobiDB-lite"/>
    </source>
</evidence>
<feature type="region of interest" description="Disordered" evidence="1">
    <location>
        <begin position="83"/>
        <end position="279"/>
    </location>
</feature>
<organism evidence="2 3">
    <name type="scientific">Eutypa lata (strain UCR-EL1)</name>
    <name type="common">Grapevine dieback disease fungus</name>
    <name type="synonym">Eutypa armeniacae</name>
    <dbReference type="NCBI Taxonomy" id="1287681"/>
    <lineage>
        <taxon>Eukaryota</taxon>
        <taxon>Fungi</taxon>
        <taxon>Dikarya</taxon>
        <taxon>Ascomycota</taxon>
        <taxon>Pezizomycotina</taxon>
        <taxon>Sordariomycetes</taxon>
        <taxon>Xylariomycetidae</taxon>
        <taxon>Xylariales</taxon>
        <taxon>Diatrypaceae</taxon>
        <taxon>Eutypa</taxon>
    </lineage>
</organism>
<dbReference type="AlphaFoldDB" id="M7SCB8"/>
<feature type="compositionally biased region" description="Basic and acidic residues" evidence="1">
    <location>
        <begin position="95"/>
        <end position="105"/>
    </location>
</feature>
<feature type="compositionally biased region" description="Basic and acidic residues" evidence="1">
    <location>
        <begin position="591"/>
        <end position="609"/>
    </location>
</feature>
<feature type="compositionally biased region" description="Basic and acidic residues" evidence="1">
    <location>
        <begin position="363"/>
        <end position="388"/>
    </location>
</feature>
<feature type="compositionally biased region" description="Polar residues" evidence="1">
    <location>
        <begin position="390"/>
        <end position="400"/>
    </location>
</feature>
<dbReference type="HOGENOM" id="CLU_426427_0_0_1"/>
<gene>
    <name evidence="2" type="ORF">UCREL1_11275</name>
</gene>
<keyword evidence="3" id="KW-1185">Reference proteome</keyword>
<accession>M7SCB8</accession>
<reference evidence="3" key="1">
    <citation type="journal article" date="2013" name="Genome Announc.">
        <title>Draft genome sequence of the grapevine dieback fungus Eutypa lata UCR-EL1.</title>
        <authorList>
            <person name="Blanco-Ulate B."/>
            <person name="Rolshausen P.E."/>
            <person name="Cantu D."/>
        </authorList>
    </citation>
    <scope>NUCLEOTIDE SEQUENCE [LARGE SCALE GENOMIC DNA]</scope>
    <source>
        <strain evidence="3">UCR-EL1</strain>
    </source>
</reference>
<dbReference type="OrthoDB" id="5229017at2759"/>
<proteinExistence type="predicted"/>
<sequence length="642" mass="72718">MASNSRKFVVGSPPQQEPGYLSRRVAERGERKFKLKLKQKSDPDSDEDRLPLRSADEYGGALRSARISQGLADAGANQFSAMILSYEEHDEPEEPSYHGRSEQKTGRSGQNRYQFQRDDEASEASQRQILHGSDTGPSMAALNKPTDLTGNLQHEPRQGKATNISRRRIYHDDSDDGDDGEYVDPALAPLRRRAGRSPDYRTANPSRRQLYAHEDDEEYVLAMKKKPQPNKHFNADLGFPITSGASERELPRRRAQDVFTKELEQSRLPETSKNLSDFLDKELQPASRLSRNTTISYMVEQANKASQDSPKLLPALPIVPATKKKRRPAPLDIKAAEASDRVKPIAVRGTQLTEKPKWRPLKIKQELRGAKLEQREAKQERREDKPEQPRPTSSVYSQPSMPFKSSAKVSPLHINKLPDTKGDMFEDYGRWHGGKEPRTIPKSLTMPEIDDIRQVSPYTPLTPWLDRDPDFRKGKKTMVRYNGWLENAAIESRKKPEPKKPGILNAFRKKVQGFKGKADDFMTFGVQPVIAKHLIDAHLLLEFFGSGPEHYGILAKCGIFFKKYIDFESGDYEGRAAQAVYTGHEELAVPDKEQKEEADQEIEAVRNQEPETQSAPDTEHMRLAELVFEAASPKLHLPVHES</sequence>
<feature type="region of interest" description="Disordered" evidence="1">
    <location>
        <begin position="347"/>
        <end position="408"/>
    </location>
</feature>